<evidence type="ECO:0000313" key="2">
    <source>
        <dbReference type="EMBL" id="CAI9944971.1"/>
    </source>
</evidence>
<evidence type="ECO:0000256" key="1">
    <source>
        <dbReference type="SAM" id="MobiDB-lite"/>
    </source>
</evidence>
<reference evidence="2" key="1">
    <citation type="submission" date="2023-06" db="EMBL/GenBank/DDBJ databases">
        <authorList>
            <person name="Kurt Z."/>
        </authorList>
    </citation>
    <scope>NUCLEOTIDE SEQUENCE</scope>
</reference>
<evidence type="ECO:0000313" key="3">
    <source>
        <dbReference type="EMBL" id="CAL6082447.1"/>
    </source>
</evidence>
<keyword evidence="4" id="KW-1185">Reference proteome</keyword>
<feature type="region of interest" description="Disordered" evidence="1">
    <location>
        <begin position="1"/>
        <end position="26"/>
    </location>
</feature>
<accession>A0AA86PSJ4</accession>
<proteinExistence type="predicted"/>
<reference evidence="3 4" key="2">
    <citation type="submission" date="2024-07" db="EMBL/GenBank/DDBJ databases">
        <authorList>
            <person name="Akdeniz Z."/>
        </authorList>
    </citation>
    <scope>NUCLEOTIDE SEQUENCE [LARGE SCALE GENOMIC DNA]</scope>
</reference>
<name>A0AA86PSJ4_9EUKA</name>
<evidence type="ECO:0000313" key="4">
    <source>
        <dbReference type="Proteomes" id="UP001642409"/>
    </source>
</evidence>
<sequence length="326" mass="37611">MRKSKSKKSVLSVSKKRCNSPQNQSISVQTDTDCKYEVVNSIKSYCNEPQIVFSAPLHVKDNFNVLNTFISHKAAPKRITASHIDSMLWNKSQSQSEPSQSPIITQSYSYTLGTEIQDQIQRMLPIFDTSSFQFLQNPEKTNNNQQDQISKVDLDLTASCSISDENDQILSCTRTPSAPQENIIQNASRTSFYNSERVPKNLKTDLVPFTTPDLIIQKTQRMNETKTQKIQQQKENGKRKTETVQKREKINIQKENIIKQETCKQKTVESKQSKTNQQKSNQKHKQIEDPQERIEINRYQRKEQRDALDFNIDDSVTLYASRGRVL</sequence>
<feature type="compositionally biased region" description="Basic and acidic residues" evidence="1">
    <location>
        <begin position="285"/>
        <end position="294"/>
    </location>
</feature>
<dbReference type="EMBL" id="CAXDID020000365">
    <property type="protein sequence ID" value="CAL6082447.1"/>
    <property type="molecule type" value="Genomic_DNA"/>
</dbReference>
<dbReference type="Proteomes" id="UP001642409">
    <property type="component" value="Unassembled WGS sequence"/>
</dbReference>
<feature type="region of interest" description="Disordered" evidence="1">
    <location>
        <begin position="263"/>
        <end position="294"/>
    </location>
</feature>
<feature type="region of interest" description="Disordered" evidence="1">
    <location>
        <begin position="221"/>
        <end position="247"/>
    </location>
</feature>
<feature type="compositionally biased region" description="Basic residues" evidence="1">
    <location>
        <begin position="1"/>
        <end position="18"/>
    </location>
</feature>
<dbReference type="EMBL" id="CATOUU010000736">
    <property type="protein sequence ID" value="CAI9944971.1"/>
    <property type="molecule type" value="Genomic_DNA"/>
</dbReference>
<dbReference type="AlphaFoldDB" id="A0AA86PSJ4"/>
<comment type="caution">
    <text evidence="2">The sequence shown here is derived from an EMBL/GenBank/DDBJ whole genome shotgun (WGS) entry which is preliminary data.</text>
</comment>
<organism evidence="2">
    <name type="scientific">Hexamita inflata</name>
    <dbReference type="NCBI Taxonomy" id="28002"/>
    <lineage>
        <taxon>Eukaryota</taxon>
        <taxon>Metamonada</taxon>
        <taxon>Diplomonadida</taxon>
        <taxon>Hexamitidae</taxon>
        <taxon>Hexamitinae</taxon>
        <taxon>Hexamita</taxon>
    </lineage>
</organism>
<gene>
    <name evidence="2" type="ORF">HINF_LOCUS32616</name>
    <name evidence="3" type="ORF">HINF_LOCUS61239</name>
</gene>
<feature type="compositionally biased region" description="Basic and acidic residues" evidence="1">
    <location>
        <begin position="235"/>
        <end position="247"/>
    </location>
</feature>
<feature type="compositionally biased region" description="Basic and acidic residues" evidence="1">
    <location>
        <begin position="263"/>
        <end position="272"/>
    </location>
</feature>
<protein>
    <submittedName>
        <fullName evidence="3">Hypothetical_protein</fullName>
    </submittedName>
</protein>